<proteinExistence type="inferred from homology"/>
<evidence type="ECO:0000256" key="2">
    <source>
        <dbReference type="ARBA" id="ARBA00010790"/>
    </source>
</evidence>
<reference evidence="8" key="1">
    <citation type="submission" date="2022-08" db="UniProtKB">
        <authorList>
            <consortium name="EnsemblMetazoa"/>
        </authorList>
    </citation>
    <scope>IDENTIFICATION</scope>
</reference>
<dbReference type="Gene3D" id="3.30.560.10">
    <property type="entry name" value="Glucose Oxidase, domain 3"/>
    <property type="match status" value="2"/>
</dbReference>
<dbReference type="PANTHER" id="PTHR11552">
    <property type="entry name" value="GLUCOSE-METHANOL-CHOLINE GMC OXIDOREDUCTASE"/>
    <property type="match status" value="1"/>
</dbReference>
<protein>
    <recommendedName>
        <fullName evidence="6 7">Glucose-methanol-choline oxidoreductase N-terminal domain-containing protein</fullName>
    </recommendedName>
</protein>
<dbReference type="PANTHER" id="PTHR11552:SF147">
    <property type="entry name" value="CHOLINE DEHYDROGENASE, MITOCHONDRIAL"/>
    <property type="match status" value="1"/>
</dbReference>
<dbReference type="PROSITE" id="PS00623">
    <property type="entry name" value="GMC_OXRED_1"/>
    <property type="match status" value="1"/>
</dbReference>
<dbReference type="InterPro" id="IPR000172">
    <property type="entry name" value="GMC_OxRdtase_N"/>
</dbReference>
<dbReference type="GO" id="GO:0050660">
    <property type="term" value="F:flavin adenine dinucleotide binding"/>
    <property type="evidence" value="ECO:0007669"/>
    <property type="project" value="InterPro"/>
</dbReference>
<dbReference type="InterPro" id="IPR012132">
    <property type="entry name" value="GMC_OxRdtase"/>
</dbReference>
<organism evidence="8">
    <name type="scientific">Anopheles coluzzii</name>
    <name type="common">African malaria mosquito</name>
    <dbReference type="NCBI Taxonomy" id="1518534"/>
    <lineage>
        <taxon>Eukaryota</taxon>
        <taxon>Metazoa</taxon>
        <taxon>Ecdysozoa</taxon>
        <taxon>Arthropoda</taxon>
        <taxon>Hexapoda</taxon>
        <taxon>Insecta</taxon>
        <taxon>Pterygota</taxon>
        <taxon>Neoptera</taxon>
        <taxon>Endopterygota</taxon>
        <taxon>Diptera</taxon>
        <taxon>Nematocera</taxon>
        <taxon>Culicoidea</taxon>
        <taxon>Culicidae</taxon>
        <taxon>Anophelinae</taxon>
        <taxon>Anopheles</taxon>
    </lineage>
</organism>
<dbReference type="EnsemblMetazoa" id="ACOM034867-RA">
    <property type="protein sequence ID" value="ACOM034867-PA.1"/>
    <property type="gene ID" value="ACOM034867"/>
</dbReference>
<dbReference type="InterPro" id="IPR036188">
    <property type="entry name" value="FAD/NAD-bd_sf"/>
</dbReference>
<dbReference type="Pfam" id="PF00732">
    <property type="entry name" value="GMC_oxred_N"/>
    <property type="match status" value="3"/>
</dbReference>
<dbReference type="Proteomes" id="UP000075882">
    <property type="component" value="Unassembled WGS sequence"/>
</dbReference>
<evidence type="ECO:0000259" key="6">
    <source>
        <dbReference type="PROSITE" id="PS00623"/>
    </source>
</evidence>
<dbReference type="VEuPathDB" id="VectorBase:ACON2_040345"/>
<keyword evidence="3 5" id="KW-0285">Flavoprotein</keyword>
<dbReference type="VEuPathDB" id="VectorBase:ACON2_043109"/>
<evidence type="ECO:0000256" key="1">
    <source>
        <dbReference type="ARBA" id="ARBA00001974"/>
    </source>
</evidence>
<evidence type="ECO:0000256" key="4">
    <source>
        <dbReference type="ARBA" id="ARBA00022827"/>
    </source>
</evidence>
<dbReference type="Pfam" id="PF05199">
    <property type="entry name" value="GMC_oxred_C"/>
    <property type="match status" value="3"/>
</dbReference>
<comment type="similarity">
    <text evidence="2 5">Belongs to the GMC oxidoreductase family.</text>
</comment>
<dbReference type="InterPro" id="IPR007867">
    <property type="entry name" value="GMC_OxRtase_C"/>
</dbReference>
<accession>A0A8W7PNH5</accession>
<sequence length="1587" mass="177275">LGCWCKPSWRHSVRFPPPDMWPKDYGPTALQRGLDEYDFVIVGAGSAGSVVANRLSENPDWKVLLLEAGGDPPIESEIPFMQIHLAKSSVDWVYYADSRDKLNPHNRTACRASTSPAGCFWPRGKMLGGSGAMNAMVYIRGNARDYDAWEFEGNSGWGWRDVLPYFRKSENNHDAAVVGDGTYHGTGGYLSVSSASGHSGHMEHLIAAVQESGYDYLEDFNGENHIGFGRVQLNTIEGARCSPAKAFLAPIKDRRNLHVIKRALATNLEVDAHQRVLSVRFVIDEHNDSSNDQTRVLEVKVRKETIVSAGAVNTPQLLMLSGIGQEEDLREHGIRIVSDLPVGRNLQDHVMVPLFYCINRSSATDFDLNRNVIGHMYDYLMHRNGPLSEIGINAFTGFVNTVNHSDPFPNIQYHHMYSRKRSNIAGRWLRMMELDGPFSSSVADANNEADVLGAFDIETLIEGIRIHQDIMATDAAKPMEPEPVRIELPSCQDELYDSNAYWECYIRELTLTLYHPVGTAKMGHSNDPDAVVDPRLRVKGVAGLRVVDASIMPDIIPETFFTIQKTDADWENYVEPTPHASKGSKDGAFWPRGRTLGGCGAINAMLYVRGNSRDYDGWAELGNPNWGWSDVLPYFKKSEDNHDSELLRRDGGKYHAAGGYLKVGNFPVNHPLAEVMLQAFKDAGFESTADINGARQVGFGRAQGTIVNGTRCSPAKAFLVPVKDRPNLHIIKHAVVVTVERDPSTERFKYVNFMIDNKVLKVAHARKEVILAAGAINTPHILQLSGIGPKALLEKVNIPLVADLPVGENLQDHLFVPLLFKMHKSTAENYNIQQELAKNLFQYIMTRSGPMAGHGVTSVIGFINTLDASSPFADIEYHFFQFEKGSGKSVLFCDKVGYTQEISQSMLEAATEADVVMVIVVLLNPKSKGRVTLATEDFNEFNPPRIQSGYLEAKEDVEAVLRGIRYINKIVDTPTFREHEGELHRMKLSECDELVYDSDDYWECYARYTTLTLYHPVGTAKMGPDSDKEAVVDARLRVKGVEGLRVVDGSIMPNIVPYLAFALLNGSHVWNYYAERSDTASKGYKRGSYWPRGKMLGGSSSNNIMLYVRGNSRDYDRWEEQGNPGWGWKDVLEYFKKSEDNGAQHLLQERADYHAQGGLLKVNSFMSNDMTKLVITEAAQELGIPEIMDINSDEYIGYNVAQGTVHKGRRWSTAKAFLNTAADRHNLHIIKNAHVTKINFEGTAATGVTFDVPSQAGVSASIRKEVIISAGAINTPQVLQLSGLGAKEQLDRLDIPLVKEIPSVGENLQDHLIVPLFLSLHGSRPIERSMDELLDSIYSYFRYGLGTFGTVGITDLLAFVNTQSPAAKFPDIQYHHSLILWKTPDIARLTQCFGWEDYISHQIIEQNQKSEILMVMVTLLNPKSKGNVQLRSSNPYDAPIINANYLDDQRDVKTIIRGIRFFRKLLDTENFGYHELKEFHLKIEECDRLEYESDSYWECYARYMSSTIYHPTGTAKMGPDGDQASVVDSRLKVRGVQNLRVIDASIMPDIVSGNTNAPTIMIGEKGADMIKEDYGVEKKEAATHTEL</sequence>
<dbReference type="PROSITE" id="PS00624">
    <property type="entry name" value="GMC_OXRED_2"/>
    <property type="match status" value="3"/>
</dbReference>
<dbReference type="Gene3D" id="3.30.410.40">
    <property type="match status" value="1"/>
</dbReference>
<dbReference type="SUPFAM" id="SSF54373">
    <property type="entry name" value="FAD-linked reductases, C-terminal domain"/>
    <property type="match status" value="3"/>
</dbReference>
<feature type="domain" description="Glucose-methanol-choline oxidoreductase N-terminal" evidence="7">
    <location>
        <begin position="774"/>
        <end position="788"/>
    </location>
</feature>
<dbReference type="Gene3D" id="3.50.50.60">
    <property type="entry name" value="FAD/NAD(P)-binding domain"/>
    <property type="match status" value="3"/>
</dbReference>
<keyword evidence="4 5" id="KW-0274">FAD</keyword>
<feature type="domain" description="Glucose-methanol-choline oxidoreductase N-terminal" evidence="7">
    <location>
        <begin position="310"/>
        <end position="324"/>
    </location>
</feature>
<evidence type="ECO:0000313" key="8">
    <source>
        <dbReference type="EnsemblMetazoa" id="ACOM034867-PA.1"/>
    </source>
</evidence>
<comment type="cofactor">
    <cofactor evidence="1">
        <name>FAD</name>
        <dbReference type="ChEBI" id="CHEBI:57692"/>
    </cofactor>
</comment>
<dbReference type="SUPFAM" id="SSF51905">
    <property type="entry name" value="FAD/NAD(P)-binding domain"/>
    <property type="match status" value="3"/>
</dbReference>
<feature type="domain" description="Glucose-methanol-choline oxidoreductase N-terminal" evidence="6">
    <location>
        <begin position="124"/>
        <end position="147"/>
    </location>
</feature>
<evidence type="ECO:0000259" key="7">
    <source>
        <dbReference type="PROSITE" id="PS00624"/>
    </source>
</evidence>
<name>A0A8W7PNH5_ANOCL</name>
<evidence type="ECO:0000256" key="3">
    <source>
        <dbReference type="ARBA" id="ARBA00022630"/>
    </source>
</evidence>
<dbReference type="GO" id="GO:0016614">
    <property type="term" value="F:oxidoreductase activity, acting on CH-OH group of donors"/>
    <property type="evidence" value="ECO:0007669"/>
    <property type="project" value="InterPro"/>
</dbReference>
<feature type="domain" description="Glucose-methanol-choline oxidoreductase N-terminal" evidence="7">
    <location>
        <begin position="1271"/>
        <end position="1285"/>
    </location>
</feature>
<evidence type="ECO:0000256" key="5">
    <source>
        <dbReference type="RuleBase" id="RU003968"/>
    </source>
</evidence>